<name>A0AA38GPX5_TAXCH</name>
<feature type="compositionally biased region" description="Polar residues" evidence="1">
    <location>
        <begin position="22"/>
        <end position="31"/>
    </location>
</feature>
<dbReference type="AlphaFoldDB" id="A0AA38GPX5"/>
<organism evidence="2 3">
    <name type="scientific">Taxus chinensis</name>
    <name type="common">Chinese yew</name>
    <name type="synonym">Taxus wallichiana var. chinensis</name>
    <dbReference type="NCBI Taxonomy" id="29808"/>
    <lineage>
        <taxon>Eukaryota</taxon>
        <taxon>Viridiplantae</taxon>
        <taxon>Streptophyta</taxon>
        <taxon>Embryophyta</taxon>
        <taxon>Tracheophyta</taxon>
        <taxon>Spermatophyta</taxon>
        <taxon>Pinopsida</taxon>
        <taxon>Pinidae</taxon>
        <taxon>Conifers II</taxon>
        <taxon>Cupressales</taxon>
        <taxon>Taxaceae</taxon>
        <taxon>Taxus</taxon>
    </lineage>
</organism>
<reference evidence="2 3" key="1">
    <citation type="journal article" date="2021" name="Nat. Plants">
        <title>The Taxus genome provides insights into paclitaxel biosynthesis.</title>
        <authorList>
            <person name="Xiong X."/>
            <person name="Gou J."/>
            <person name="Liao Q."/>
            <person name="Li Y."/>
            <person name="Zhou Q."/>
            <person name="Bi G."/>
            <person name="Li C."/>
            <person name="Du R."/>
            <person name="Wang X."/>
            <person name="Sun T."/>
            <person name="Guo L."/>
            <person name="Liang H."/>
            <person name="Lu P."/>
            <person name="Wu Y."/>
            <person name="Zhang Z."/>
            <person name="Ro D.K."/>
            <person name="Shang Y."/>
            <person name="Huang S."/>
            <person name="Yan J."/>
        </authorList>
    </citation>
    <scope>NUCLEOTIDE SEQUENCE [LARGE SCALE GENOMIC DNA]</scope>
    <source>
        <strain evidence="2">Ta-2019</strain>
    </source>
</reference>
<dbReference type="EMBL" id="JAHRHJ020000002">
    <property type="protein sequence ID" value="KAH9326123.1"/>
    <property type="molecule type" value="Genomic_DNA"/>
</dbReference>
<evidence type="ECO:0000313" key="3">
    <source>
        <dbReference type="Proteomes" id="UP000824469"/>
    </source>
</evidence>
<feature type="non-terminal residue" evidence="2">
    <location>
        <position position="1"/>
    </location>
</feature>
<feature type="non-terminal residue" evidence="2">
    <location>
        <position position="56"/>
    </location>
</feature>
<gene>
    <name evidence="2" type="ORF">KI387_006301</name>
</gene>
<dbReference type="Proteomes" id="UP000824469">
    <property type="component" value="Unassembled WGS sequence"/>
</dbReference>
<comment type="caution">
    <text evidence="2">The sequence shown here is derived from an EMBL/GenBank/DDBJ whole genome shotgun (WGS) entry which is preliminary data.</text>
</comment>
<feature type="region of interest" description="Disordered" evidence="1">
    <location>
        <begin position="22"/>
        <end position="56"/>
    </location>
</feature>
<keyword evidence="3" id="KW-1185">Reference proteome</keyword>
<accession>A0AA38GPX5</accession>
<proteinExistence type="predicted"/>
<evidence type="ECO:0000256" key="1">
    <source>
        <dbReference type="SAM" id="MobiDB-lite"/>
    </source>
</evidence>
<sequence>LRSVRGAKRHLDTCPDSQTRFVRTRGAASQSRDIRDRTRFGALSQRLRPTRRTQRA</sequence>
<protein>
    <submittedName>
        <fullName evidence="2">Uncharacterized protein</fullName>
    </submittedName>
</protein>
<evidence type="ECO:0000313" key="2">
    <source>
        <dbReference type="EMBL" id="KAH9326123.1"/>
    </source>
</evidence>